<dbReference type="EMBL" id="CATOUU010000747">
    <property type="protein sequence ID" value="CAI9945600.1"/>
    <property type="molecule type" value="Genomic_DNA"/>
</dbReference>
<protein>
    <submittedName>
        <fullName evidence="2">Hypothetical_protein</fullName>
    </submittedName>
</protein>
<evidence type="ECO:0000313" key="3">
    <source>
        <dbReference type="Proteomes" id="UP001642409"/>
    </source>
</evidence>
<evidence type="ECO:0000313" key="2">
    <source>
        <dbReference type="EMBL" id="CAL6012447.1"/>
    </source>
</evidence>
<reference evidence="1" key="1">
    <citation type="submission" date="2023-06" db="EMBL/GenBank/DDBJ databases">
        <authorList>
            <person name="Kurt Z."/>
        </authorList>
    </citation>
    <scope>NUCLEOTIDE SEQUENCE</scope>
</reference>
<accession>A0AA86PSN9</accession>
<proteinExistence type="predicted"/>
<name>A0AA86PSN9_9EUKA</name>
<gene>
    <name evidence="2" type="ORF">HINF_LOCUS23309</name>
    <name evidence="1" type="ORF">HINF_LOCUS33245</name>
</gene>
<reference evidence="2 3" key="2">
    <citation type="submission" date="2024-07" db="EMBL/GenBank/DDBJ databases">
        <authorList>
            <person name="Akdeniz Z."/>
        </authorList>
    </citation>
    <scope>NUCLEOTIDE SEQUENCE [LARGE SCALE GENOMIC DNA]</scope>
</reference>
<sequence length="166" mass="18848">MEQIMLSNISQLEWRIISNITTLQANIQSNMRASENYLLQRTQSDIQSMKSYIQSDINRLDYQIRNINEQFAQFQCTRVAGYVYVFKEGKCEKQLCPVQGQFVINGVCQCVWLNAIVENKTCACPSNARLLNSICVCVIEEQIIQNGVCECINGGVLQGLRCVPKP</sequence>
<evidence type="ECO:0000313" key="1">
    <source>
        <dbReference type="EMBL" id="CAI9945600.1"/>
    </source>
</evidence>
<dbReference type="Proteomes" id="UP001642409">
    <property type="component" value="Unassembled WGS sequence"/>
</dbReference>
<comment type="caution">
    <text evidence="1">The sequence shown here is derived from an EMBL/GenBank/DDBJ whole genome shotgun (WGS) entry which is preliminary data.</text>
</comment>
<organism evidence="1">
    <name type="scientific">Hexamita inflata</name>
    <dbReference type="NCBI Taxonomy" id="28002"/>
    <lineage>
        <taxon>Eukaryota</taxon>
        <taxon>Metamonada</taxon>
        <taxon>Diplomonadida</taxon>
        <taxon>Hexamitidae</taxon>
        <taxon>Hexamitinae</taxon>
        <taxon>Hexamita</taxon>
    </lineage>
</organism>
<dbReference type="EMBL" id="CAXDID020000066">
    <property type="protein sequence ID" value="CAL6012447.1"/>
    <property type="molecule type" value="Genomic_DNA"/>
</dbReference>
<keyword evidence="3" id="KW-1185">Reference proteome</keyword>
<dbReference type="AlphaFoldDB" id="A0AA86PSN9"/>